<name>A0ABR6XEB9_9BURK</name>
<dbReference type="Proteomes" id="UP000637632">
    <property type="component" value="Unassembled WGS sequence"/>
</dbReference>
<sequence length="728" mass="78658">MPEFRSACLWLVLSAFLPGMAQAQTWGAYPAMPPAVVQAVQTARDNASSEAAAPFRLFEQTEHVQIKYWLQRQNALTDSVMARLEGRDALLARLRGQMLSEVPTVPVTGKAAAIEDIENADSRIYVQAGADQHRRVIIQSKAVGAERVLFLTADNEQIQRLLPAPDMSKLGVLTQTNNNGRTELHLSIVHISEGRLLDDRITLADDAENNAFWKADSKAVFYTRSADRHSNGIQQRKTEIAQHIIGEPVRIDKVVVGAGMAKPARLSSDDTVRMRIVPDAALVFVEVTHANGKAKSYFYAKQSEVTGIGTSWKLFAAPADKIESMAFAGDAIYLLSRKKTTNGSLLKIDLKTLKLNQAKPLVKEGAAILHELFAVKDAVYWHVSEAGVSQLLKADADGGNISAIALPLQGRLSELSLEPASGVLTFVLESASVAPARFSLGKDGKLVSASPAVAASVQTAGILSKTFYLAAANGERIPLTLIYHAGLEMDGSHPALLVTDYMTPPLFVPGFDASRMAWLEQGGIVAIAQMRSATNDVDRKAARLAKYTAADNKNDQSAKVILAAEYLIKEAYTSPGKLAAEELDSGKDAVIKATLRRPDLFAAVHVHNVRSEALPTADEKITPKKNRTTAVETAFAFDELRSGVAYPAMLISADATETSAPLWMSAKLAAGVQILSANKNRPVLLRTSAKRSDAEMQIAQSAQSERADAWAFLLWQAGVKKFSLIGSK</sequence>
<evidence type="ECO:0000313" key="4">
    <source>
        <dbReference type="Proteomes" id="UP000637632"/>
    </source>
</evidence>
<comment type="caution">
    <text evidence="3">The sequence shown here is derived from an EMBL/GenBank/DDBJ whole genome shotgun (WGS) entry which is preliminary data.</text>
</comment>
<organism evidence="3 4">
    <name type="scientific">Undibacterium aquatile</name>
    <dbReference type="NCBI Taxonomy" id="1537398"/>
    <lineage>
        <taxon>Bacteria</taxon>
        <taxon>Pseudomonadati</taxon>
        <taxon>Pseudomonadota</taxon>
        <taxon>Betaproteobacteria</taxon>
        <taxon>Burkholderiales</taxon>
        <taxon>Oxalobacteraceae</taxon>
        <taxon>Undibacterium</taxon>
    </lineage>
</organism>
<keyword evidence="1" id="KW-0732">Signal</keyword>
<dbReference type="InterPro" id="IPR029058">
    <property type="entry name" value="AB_hydrolase_fold"/>
</dbReference>
<dbReference type="PANTHER" id="PTHR42881:SF2">
    <property type="entry name" value="PROLYL ENDOPEPTIDASE"/>
    <property type="match status" value="1"/>
</dbReference>
<evidence type="ECO:0000256" key="1">
    <source>
        <dbReference type="SAM" id="SignalP"/>
    </source>
</evidence>
<proteinExistence type="predicted"/>
<gene>
    <name evidence="3" type="ORF">H8K26_07335</name>
</gene>
<dbReference type="RefSeq" id="WP_190478440.1">
    <property type="nucleotide sequence ID" value="NZ_JACOFT010000002.1"/>
</dbReference>
<reference evidence="3 4" key="1">
    <citation type="submission" date="2020-08" db="EMBL/GenBank/DDBJ databases">
        <title>Novel species isolated from subtropical streams in China.</title>
        <authorList>
            <person name="Lu H."/>
        </authorList>
    </citation>
    <scope>NUCLEOTIDE SEQUENCE [LARGE SCALE GENOMIC DNA]</scope>
    <source>
        <strain evidence="3 4">CCTCC AB 2015119</strain>
    </source>
</reference>
<dbReference type="EMBL" id="JACOFT010000002">
    <property type="protein sequence ID" value="MBC3811251.1"/>
    <property type="molecule type" value="Genomic_DNA"/>
</dbReference>
<keyword evidence="4" id="KW-1185">Reference proteome</keyword>
<dbReference type="InterPro" id="IPR051167">
    <property type="entry name" value="Prolyl_oligopep/macrocyclase"/>
</dbReference>
<dbReference type="SUPFAM" id="SSF50993">
    <property type="entry name" value="Peptidase/esterase 'gauge' domain"/>
    <property type="match status" value="1"/>
</dbReference>
<protein>
    <recommendedName>
        <fullName evidence="2">Peptidase S9A N-terminal domain-containing protein</fullName>
    </recommendedName>
</protein>
<feature type="domain" description="Peptidase S9A N-terminal" evidence="2">
    <location>
        <begin position="176"/>
        <end position="430"/>
    </location>
</feature>
<accession>A0ABR6XEB9</accession>
<feature type="signal peptide" evidence="1">
    <location>
        <begin position="1"/>
        <end position="23"/>
    </location>
</feature>
<evidence type="ECO:0000259" key="2">
    <source>
        <dbReference type="Pfam" id="PF02897"/>
    </source>
</evidence>
<dbReference type="Pfam" id="PF02897">
    <property type="entry name" value="Peptidase_S9_N"/>
    <property type="match status" value="1"/>
</dbReference>
<feature type="chain" id="PRO_5047444979" description="Peptidase S9A N-terminal domain-containing protein" evidence="1">
    <location>
        <begin position="24"/>
        <end position="728"/>
    </location>
</feature>
<dbReference type="Gene3D" id="2.130.10.120">
    <property type="entry name" value="Prolyl oligopeptidase, N-terminal domain"/>
    <property type="match status" value="1"/>
</dbReference>
<dbReference type="Gene3D" id="3.40.50.1820">
    <property type="entry name" value="alpha/beta hydrolase"/>
    <property type="match status" value="1"/>
</dbReference>
<evidence type="ECO:0000313" key="3">
    <source>
        <dbReference type="EMBL" id="MBC3811251.1"/>
    </source>
</evidence>
<dbReference type="InterPro" id="IPR023302">
    <property type="entry name" value="Pept_S9A_N"/>
</dbReference>
<dbReference type="PANTHER" id="PTHR42881">
    <property type="entry name" value="PROLYL ENDOPEPTIDASE"/>
    <property type="match status" value="1"/>
</dbReference>